<protein>
    <submittedName>
        <fullName evidence="10">Kinesin family protein</fullName>
    </submittedName>
</protein>
<reference evidence="10" key="1">
    <citation type="submission" date="2023-06" db="EMBL/GenBank/DDBJ databases">
        <title>Survivors Of The Sea: Transcriptome response of Skeletonema marinoi to long-term dormancy.</title>
        <authorList>
            <person name="Pinder M.I.M."/>
            <person name="Kourtchenko O."/>
            <person name="Robertson E.K."/>
            <person name="Larsson T."/>
            <person name="Maumus F."/>
            <person name="Osuna-Cruz C.M."/>
            <person name="Vancaester E."/>
            <person name="Stenow R."/>
            <person name="Vandepoele K."/>
            <person name="Ploug H."/>
            <person name="Bruchert V."/>
            <person name="Godhe A."/>
            <person name="Topel M."/>
        </authorList>
    </citation>
    <scope>NUCLEOTIDE SEQUENCE</scope>
    <source>
        <strain evidence="10">R05AC</strain>
    </source>
</reference>
<dbReference type="InterPro" id="IPR027640">
    <property type="entry name" value="Kinesin-like_fam"/>
</dbReference>
<comment type="similarity">
    <text evidence="6">Belongs to the TRAFAC class myosin-kinesin ATPase superfamily. Kinesin family.</text>
</comment>
<dbReference type="EMBL" id="JATAAI010000015">
    <property type="protein sequence ID" value="KAK1740557.1"/>
    <property type="molecule type" value="Genomic_DNA"/>
</dbReference>
<gene>
    <name evidence="10" type="ORF">QTG54_008652</name>
</gene>
<dbReference type="InterPro" id="IPR036961">
    <property type="entry name" value="Kinesin_motor_dom_sf"/>
</dbReference>
<dbReference type="Gene3D" id="1.20.58.1520">
    <property type="match status" value="1"/>
</dbReference>
<dbReference type="InterPro" id="IPR001752">
    <property type="entry name" value="Kinesin_motor_dom"/>
</dbReference>
<dbReference type="Gene3D" id="3.40.850.10">
    <property type="entry name" value="Kinesin motor domain"/>
    <property type="match status" value="1"/>
</dbReference>
<dbReference type="GO" id="GO:0005737">
    <property type="term" value="C:cytoplasm"/>
    <property type="evidence" value="ECO:0007669"/>
    <property type="project" value="UniProtKB-SubCell"/>
</dbReference>
<feature type="region of interest" description="Disordered" evidence="8">
    <location>
        <begin position="1"/>
        <end position="31"/>
    </location>
</feature>
<feature type="coiled-coil region" evidence="7">
    <location>
        <begin position="1531"/>
        <end position="1585"/>
    </location>
</feature>
<feature type="region of interest" description="Disordered" evidence="8">
    <location>
        <begin position="1663"/>
        <end position="1800"/>
    </location>
</feature>
<dbReference type="SMART" id="SM00129">
    <property type="entry name" value="KISc"/>
    <property type="match status" value="1"/>
</dbReference>
<sequence length="1800" mass="202527">MSTSSSQVRVGVRIRPLTSKESSEGGRPIVHGDTLRQTVSISNRRHFTYDSVFHENITQCDLYGDVAPSLLDAFLNGFNATVLAYGQTGSGKTYTMGSEAHESAASDGSNNDTLHHQAASDNILNDNDGLIPRFMGDIFSLLTQRQASAEKMMRQRRQSANNVETDGQEAAGEDMLMNFQLSASFLEVYGEDIHDLMDDDRKCLPIREDSNGVVIVKGLRNKSIANDAEAMRILNQGTMNRTTASTLMNRTSSRSHAVFMVNLQQTTRSAEGVDVTSTSRFTFVDLAGSERMKKTGAEGERAREGIKINEGLLALGNVINALADEDRIARGEKVHVPYRQSKLTRLLQDALGGNSQTLFLACVSPSDTNASETLSTLQYANRARNIKNAPTRNVDATALELQRLRSLTNVLRCELIKQRFTEEGAPTSKESGIGEVNEELLKREDVTSYMTRIDEKVAELSGGGGGASGSSNLAMSFPVHSVAPPLYPTTSRTSILPTTTLSMSSSTSSNNQPTATTMRTSSRFTMDHAKSHDDFDALILDVNPEEDMQLIDQLLELQHHDHKFSIEQRDDQEKLVDMEGEIVAQEDRLLQLRDNLKVYRSMKDKYEQLMCNVHSLESEKLALAKELDQAQVDPTKGCSTVIKNKLKKVEENLARARSESRKHQQMYRQAEQEVQKCKVLERKIQELKHGKVSLIKKQKDAAAKHKEFTNQKTREIHELKRKERTADKKISKMESEVHKYKSNLERSRSQCGKLSDKLKQTETHLMRLLTKRRTDISHNARNSRQSRVHNNPVQRDLEGMDQFAPVNQEMDSLKFLLEKTVADRVTFAQTKETYTTKVIEHGELMQLLAKEAKVINTWKREYNNTDPNTSVVEDVLFEIKEHEDTVQQLQFKLELVENDLDQLRSKCPSVEEDSSDEDTKVGNSSALKMVSKLDGPVLRTLLWNLLDSYYTTELQRRNTKDALLRKDSTLRSFENEIMMQNEKIDALTKSLERRKKLMSSEDNESDPFEFIHNLEEEVCLANKKIEAGLAENATVLTELEKTRDALSMEKEQHSKVEEQLALLRSQLKLTESTDETAQMLRQLQEVMAAIGMSREERDTVREKLEHCVEDACAQMLADAKSQRDQKGQQVDSLKERLAQMHDALGIVFQLPATVGTSLSNELVTIESKLRKIQPLFDVAVERRARLLNDVNSLAFDFGDANLSDNLRQLMQENTKEGPKRARPHSITAQQRVSMASSREGRAKLLQNVEAMISGLETINEEIAAADVPSAIELPLTKSGSLSETFLDDCERDIKKMKHMQSDILLSNVEKCDQLRSLLKQMHVGKNDLPSIVAYGLRKRKQSVPSWWDESVSDTVYSALFRQGSILVKKSFTDHLALMLQTLQAISHSRQLLSKSLKAVIDESHEALLATAEGCGMVNAEDLSRSLQEALQHLPPLSKEHSKACIDEMQMLNEAAEAVAQSEVETLTVLWEGLNVSSNQRGIFWGELEDSTTKLQMTTASPFDHILRECPPEVEEWVLKLLTGATKVQRSLRIRVMKLKRIQEEVERLKKKQDAKNGIMSLNSELNVLNAKLAEFEEKAGDKQRLLNKKANSSSLLEEERYRKQMQSMFVSKLEALRQRLTVWEENEGQIDDADMLSEVVKSMLDNSHRIDAWMNEKTRLMHLRTTKTSRLRENMIAERSNSTGSRPGSASTKRSKGSPPLTFDQTSRSTRSTSSTSADKKSVKSYKKTSSDSSSSISSDGKPKRHKPLTSSSLNPQEQSRDITPKKPLRVNTSGEKAPVLLPFGDLLAETPSKNGKENC</sequence>
<dbReference type="GO" id="GO:0005524">
    <property type="term" value="F:ATP binding"/>
    <property type="evidence" value="ECO:0007669"/>
    <property type="project" value="UniProtKB-UniRule"/>
</dbReference>
<evidence type="ECO:0000256" key="1">
    <source>
        <dbReference type="ARBA" id="ARBA00004496"/>
    </source>
</evidence>
<feature type="coiled-coil region" evidence="7">
    <location>
        <begin position="716"/>
        <end position="750"/>
    </location>
</feature>
<organism evidence="10 11">
    <name type="scientific">Skeletonema marinoi</name>
    <dbReference type="NCBI Taxonomy" id="267567"/>
    <lineage>
        <taxon>Eukaryota</taxon>
        <taxon>Sar</taxon>
        <taxon>Stramenopiles</taxon>
        <taxon>Ochrophyta</taxon>
        <taxon>Bacillariophyta</taxon>
        <taxon>Coscinodiscophyceae</taxon>
        <taxon>Thalassiosirophycidae</taxon>
        <taxon>Thalassiosirales</taxon>
        <taxon>Skeletonemataceae</taxon>
        <taxon>Skeletonema</taxon>
        <taxon>Skeletonema marinoi-dohrnii complex</taxon>
    </lineage>
</organism>
<feature type="domain" description="Kinesin motor" evidence="9">
    <location>
        <begin position="7"/>
        <end position="386"/>
    </location>
</feature>
<dbReference type="PANTHER" id="PTHR47969:SF15">
    <property type="entry name" value="CHROMOSOME-ASSOCIATED KINESIN KIF4A-RELATED"/>
    <property type="match status" value="1"/>
</dbReference>
<feature type="binding site" evidence="6">
    <location>
        <begin position="86"/>
        <end position="93"/>
    </location>
    <ligand>
        <name>ATP</name>
        <dbReference type="ChEBI" id="CHEBI:30616"/>
    </ligand>
</feature>
<dbReference type="GO" id="GO:0051231">
    <property type="term" value="P:spindle elongation"/>
    <property type="evidence" value="ECO:0007669"/>
    <property type="project" value="TreeGrafter"/>
</dbReference>
<feature type="compositionally biased region" description="Polar residues" evidence="8">
    <location>
        <begin position="1749"/>
        <end position="1758"/>
    </location>
</feature>
<evidence type="ECO:0000256" key="8">
    <source>
        <dbReference type="SAM" id="MobiDB-lite"/>
    </source>
</evidence>
<keyword evidence="2" id="KW-0963">Cytoplasm</keyword>
<keyword evidence="3 6" id="KW-0547">Nucleotide-binding</keyword>
<feature type="coiled-coil region" evidence="7">
    <location>
        <begin position="1036"/>
        <end position="1066"/>
    </location>
</feature>
<evidence type="ECO:0000256" key="3">
    <source>
        <dbReference type="ARBA" id="ARBA00022741"/>
    </source>
</evidence>
<evidence type="ECO:0000313" key="10">
    <source>
        <dbReference type="EMBL" id="KAK1740557.1"/>
    </source>
</evidence>
<keyword evidence="6" id="KW-0505">Motor protein</keyword>
<dbReference type="GO" id="GO:0003777">
    <property type="term" value="F:microtubule motor activity"/>
    <property type="evidence" value="ECO:0007669"/>
    <property type="project" value="InterPro"/>
</dbReference>
<keyword evidence="4 6" id="KW-0067">ATP-binding</keyword>
<feature type="region of interest" description="Disordered" evidence="8">
    <location>
        <begin position="500"/>
        <end position="520"/>
    </location>
</feature>
<feature type="coiled-coil region" evidence="7">
    <location>
        <begin position="575"/>
        <end position="690"/>
    </location>
</feature>
<keyword evidence="5 7" id="KW-0175">Coiled coil</keyword>
<dbReference type="GO" id="GO:0005875">
    <property type="term" value="C:microtubule associated complex"/>
    <property type="evidence" value="ECO:0007669"/>
    <property type="project" value="TreeGrafter"/>
</dbReference>
<dbReference type="PANTHER" id="PTHR47969">
    <property type="entry name" value="CHROMOSOME-ASSOCIATED KINESIN KIF4A-RELATED"/>
    <property type="match status" value="1"/>
</dbReference>
<comment type="caution">
    <text evidence="10">The sequence shown here is derived from an EMBL/GenBank/DDBJ whole genome shotgun (WGS) entry which is preliminary data.</text>
</comment>
<dbReference type="InterPro" id="IPR027417">
    <property type="entry name" value="P-loop_NTPase"/>
</dbReference>
<dbReference type="PRINTS" id="PR00380">
    <property type="entry name" value="KINESINHEAVY"/>
</dbReference>
<evidence type="ECO:0000259" key="9">
    <source>
        <dbReference type="PROSITE" id="PS50067"/>
    </source>
</evidence>
<evidence type="ECO:0000256" key="6">
    <source>
        <dbReference type="PROSITE-ProRule" id="PRU00283"/>
    </source>
</evidence>
<dbReference type="PROSITE" id="PS50067">
    <property type="entry name" value="KINESIN_MOTOR_2"/>
    <property type="match status" value="1"/>
</dbReference>
<evidence type="ECO:0000256" key="7">
    <source>
        <dbReference type="SAM" id="Coils"/>
    </source>
</evidence>
<feature type="region of interest" description="Disordered" evidence="8">
    <location>
        <begin position="1213"/>
        <end position="1233"/>
    </location>
</feature>
<dbReference type="GO" id="GO:0007052">
    <property type="term" value="P:mitotic spindle organization"/>
    <property type="evidence" value="ECO:0007669"/>
    <property type="project" value="TreeGrafter"/>
</dbReference>
<comment type="subcellular location">
    <subcellularLocation>
        <location evidence="1">Cytoplasm</location>
    </subcellularLocation>
</comment>
<name>A0AAD8Y7Q7_9STRA</name>
<feature type="compositionally biased region" description="Polar residues" evidence="8">
    <location>
        <begin position="1679"/>
        <end position="1692"/>
    </location>
</feature>
<accession>A0AAD8Y7Q7</accession>
<dbReference type="Pfam" id="PF25764">
    <property type="entry name" value="KIF21A_4th"/>
    <property type="match status" value="1"/>
</dbReference>
<feature type="compositionally biased region" description="Low complexity" evidence="8">
    <location>
        <begin position="1731"/>
        <end position="1740"/>
    </location>
</feature>
<feature type="compositionally biased region" description="Low complexity" evidence="8">
    <location>
        <begin position="1706"/>
        <end position="1717"/>
    </location>
</feature>
<evidence type="ECO:0000313" key="11">
    <source>
        <dbReference type="Proteomes" id="UP001224775"/>
    </source>
</evidence>
<dbReference type="GO" id="GO:0007018">
    <property type="term" value="P:microtubule-based movement"/>
    <property type="evidence" value="ECO:0007669"/>
    <property type="project" value="InterPro"/>
</dbReference>
<keyword evidence="11" id="KW-1185">Reference proteome</keyword>
<feature type="coiled-coil region" evidence="7">
    <location>
        <begin position="879"/>
        <end position="913"/>
    </location>
</feature>
<evidence type="ECO:0000256" key="2">
    <source>
        <dbReference type="ARBA" id="ARBA00022490"/>
    </source>
</evidence>
<proteinExistence type="inferred from homology"/>
<feature type="compositionally biased region" description="Low complexity" evidence="8">
    <location>
        <begin position="500"/>
        <end position="517"/>
    </location>
</feature>
<dbReference type="Pfam" id="PF00225">
    <property type="entry name" value="Kinesin"/>
    <property type="match status" value="1"/>
</dbReference>
<dbReference type="InterPro" id="IPR019821">
    <property type="entry name" value="Kinesin_motor_CS"/>
</dbReference>
<dbReference type="GO" id="GO:0008017">
    <property type="term" value="F:microtubule binding"/>
    <property type="evidence" value="ECO:0007669"/>
    <property type="project" value="InterPro"/>
</dbReference>
<dbReference type="SUPFAM" id="SSF52540">
    <property type="entry name" value="P-loop containing nucleoside triphosphate hydrolases"/>
    <property type="match status" value="1"/>
</dbReference>
<evidence type="ECO:0000256" key="4">
    <source>
        <dbReference type="ARBA" id="ARBA00022840"/>
    </source>
</evidence>
<dbReference type="Proteomes" id="UP001224775">
    <property type="component" value="Unassembled WGS sequence"/>
</dbReference>
<evidence type="ECO:0000256" key="5">
    <source>
        <dbReference type="ARBA" id="ARBA00023054"/>
    </source>
</evidence>
<dbReference type="PROSITE" id="PS00411">
    <property type="entry name" value="KINESIN_MOTOR_1"/>
    <property type="match status" value="1"/>
</dbReference>